<organism evidence="10 11">
    <name type="scientific">Stentor coeruleus</name>
    <dbReference type="NCBI Taxonomy" id="5963"/>
    <lineage>
        <taxon>Eukaryota</taxon>
        <taxon>Sar</taxon>
        <taxon>Alveolata</taxon>
        <taxon>Ciliophora</taxon>
        <taxon>Postciliodesmatophora</taxon>
        <taxon>Heterotrichea</taxon>
        <taxon>Heterotrichida</taxon>
        <taxon>Stentoridae</taxon>
        <taxon>Stentor</taxon>
    </lineage>
</organism>
<dbReference type="SUPFAM" id="SSF50998">
    <property type="entry name" value="Quinoprotein alcohol dehydrogenase-like"/>
    <property type="match status" value="1"/>
</dbReference>
<dbReference type="SUPFAM" id="SSF69322">
    <property type="entry name" value="Tricorn protease domain 2"/>
    <property type="match status" value="1"/>
</dbReference>
<feature type="domain" description="WDR19 first beta-propeller" evidence="8">
    <location>
        <begin position="20"/>
        <end position="336"/>
    </location>
</feature>
<keyword evidence="3" id="KW-0677">Repeat</keyword>
<accession>A0A1R2BQ18</accession>
<evidence type="ECO:0000256" key="3">
    <source>
        <dbReference type="ARBA" id="ARBA00022737"/>
    </source>
</evidence>
<evidence type="ECO:0000256" key="1">
    <source>
        <dbReference type="ARBA" id="ARBA00004138"/>
    </source>
</evidence>
<evidence type="ECO:0000313" key="11">
    <source>
        <dbReference type="Proteomes" id="UP000187209"/>
    </source>
</evidence>
<dbReference type="InterPro" id="IPR057855">
    <property type="entry name" value="Beta-prop_WDR19_1st"/>
</dbReference>
<keyword evidence="2" id="KW-0853">WD repeat</keyword>
<dbReference type="InterPro" id="IPR040379">
    <property type="entry name" value="WDR19/dyf-2"/>
</dbReference>
<keyword evidence="5" id="KW-0966">Cell projection</keyword>
<comment type="caution">
    <text evidence="10">The sequence shown here is derived from an EMBL/GenBank/DDBJ whole genome shotgun (WGS) entry which is preliminary data.</text>
</comment>
<dbReference type="Pfam" id="PF15911">
    <property type="entry name" value="Beta-prop_WDR19_2nd"/>
    <property type="match status" value="1"/>
</dbReference>
<dbReference type="InterPro" id="IPR019734">
    <property type="entry name" value="TPR_rpt"/>
</dbReference>
<dbReference type="InterPro" id="IPR039468">
    <property type="entry name" value="WDR19_WD40_rpt"/>
</dbReference>
<name>A0A1R2BQ18_9CILI</name>
<proteinExistence type="predicted"/>
<reference evidence="10 11" key="1">
    <citation type="submission" date="2016-11" db="EMBL/GenBank/DDBJ databases">
        <title>The macronuclear genome of Stentor coeruleus: a giant cell with tiny introns.</title>
        <authorList>
            <person name="Slabodnick M."/>
            <person name="Ruby J.G."/>
            <person name="Reiff S.B."/>
            <person name="Swart E.C."/>
            <person name="Gosai S."/>
            <person name="Prabakaran S."/>
            <person name="Witkowska E."/>
            <person name="Larue G.E."/>
            <person name="Fisher S."/>
            <person name="Freeman R.M."/>
            <person name="Gunawardena J."/>
            <person name="Chu W."/>
            <person name="Stover N.A."/>
            <person name="Gregory B.D."/>
            <person name="Nowacki M."/>
            <person name="Derisi J."/>
            <person name="Roy S.W."/>
            <person name="Marshall W.F."/>
            <person name="Sood P."/>
        </authorList>
    </citation>
    <scope>NUCLEOTIDE SEQUENCE [LARGE SCALE GENOMIC DNA]</scope>
    <source>
        <strain evidence="10">WM001</strain>
    </source>
</reference>
<dbReference type="PANTHER" id="PTHR14920:SF0">
    <property type="entry name" value="WD REPEAT DOMAIN 19"/>
    <property type="match status" value="1"/>
</dbReference>
<dbReference type="Pfam" id="PF23387">
    <property type="entry name" value="TPR_IFT80_172"/>
    <property type="match status" value="1"/>
</dbReference>
<dbReference type="InterPro" id="IPR056157">
    <property type="entry name" value="TPR_IFT80_172_dom"/>
</dbReference>
<keyword evidence="11" id="KW-1185">Reference proteome</keyword>
<evidence type="ECO:0000259" key="8">
    <source>
        <dbReference type="Pfam" id="PF23389"/>
    </source>
</evidence>
<feature type="domain" description="IFT80/172/WDR35 TPR" evidence="7">
    <location>
        <begin position="684"/>
        <end position="781"/>
    </location>
</feature>
<dbReference type="InterPro" id="IPR015943">
    <property type="entry name" value="WD40/YVTN_repeat-like_dom_sf"/>
</dbReference>
<feature type="domain" description="WDR19 WD40 repeat" evidence="6">
    <location>
        <begin position="358"/>
        <end position="634"/>
    </location>
</feature>
<dbReference type="SUPFAM" id="SSF48452">
    <property type="entry name" value="TPR-like"/>
    <property type="match status" value="1"/>
</dbReference>
<dbReference type="PANTHER" id="PTHR14920">
    <property type="entry name" value="OSMOTIC AVOIDANCE ABNORMAL PROTEIN 1/WD REPEAT MEMBRANE PROTEIN"/>
    <property type="match status" value="1"/>
</dbReference>
<dbReference type="EMBL" id="MPUH01000502">
    <property type="protein sequence ID" value="OMJ78816.1"/>
    <property type="molecule type" value="Genomic_DNA"/>
</dbReference>
<evidence type="ECO:0000256" key="2">
    <source>
        <dbReference type="ARBA" id="ARBA00022574"/>
    </source>
</evidence>
<dbReference type="Pfam" id="PF23389">
    <property type="entry name" value="Beta-prop_WDR19_1st"/>
    <property type="match status" value="1"/>
</dbReference>
<dbReference type="InterPro" id="IPR011047">
    <property type="entry name" value="Quinoprotein_ADH-like_sf"/>
</dbReference>
<evidence type="ECO:0000256" key="5">
    <source>
        <dbReference type="ARBA" id="ARBA00023273"/>
    </source>
</evidence>
<dbReference type="InterPro" id="IPR056168">
    <property type="entry name" value="TPR_IF140/IFT172/WDR19"/>
</dbReference>
<gene>
    <name evidence="10" type="ORF">SteCoe_21300</name>
</gene>
<sequence>MESKPVFYIGDDIITGNDAVFSWQKSDNLIAVSGGGSLVHILDRQGKKYKQLTLPENRPVKDLEWDKEGEVIAVLQERLSNVTVWDINTLIFTHLEIGANDQPTFLKWSKTQPILAIGTEKGGIVFYNKGTQRKIPTIGKHSMRVISGDWSPDDLLITGSEDKTITISTITGDTIPQNNLLKAQPLRILWSNTGVITMMLRDLAINTIWSRDGYTSKEIQLQQHYGRIIGYDWYADDKVIVGCSEGWMASISLAKTNFSSELYSIKVFNITFDAICVNKSQNKVALAGDNSIRFYNLSTIKEIRVDKIELSYDLGRINKMHWTSDGQILTILTSAGKLINYLLIVPSLSCSFETLVGLLSSLTEVTILECVGGVRTVNKVKIDSEPSVLALGPFHVGVMTSSSAMFYRWKSPKEIFPGGYCVKKIDYSGVGKNLLINSQWAAAQCGSVVTLHQIEGDKIDKQFNDIVCMAMTKSILVLGEGSSKIRCFSLEDLNYVSEIRFDSAISSVFPNSTGTRIVVKDITGGGYLYTPVNESKLPVPNFSSNVIKVLWDEADLNMFITCETEKLTGYLYSPITLFGSSVDPLRELLSIEDLDRNTRDSITMLEKGQKPLLLFKGVVFCHSESLGNVRGSFLASHTYLSQWRGKGDTSEGHYKYFLQNLALKRFNHCYHVAEKLGGVKIPEVLGKLALQNLDLEVAERAYQLSKNVGMVYSIRAIKEESEKNILLGYVAMILHQHDLAQELFLKSSQPILALEMRCDLQDWLIAMQLSRNVAPHMEPVICKNLAGQLESQGNYADALKLYERASSTMEACGLPQAEVAQNTMQCYAGLARNSIRSGDVSRGYKIALELNDPQLKVDCASVCETLKHFAEAAQLYHKGGQLEKAASLYIKMKKWKEASELMDVITTPKLLIQLAKAREVEGNFKEAEMAYEKAGDFENVIKLNLNQLDNPERAKSLIKTKCPTQSAASLMAEYYEKKGQKENALEFLILADKKEDAFVLAQSFDLMEKYAEFILQRDDKSVDEHVKIAQFFEGKNKPGKAAMHYEKAGNCQKSLQLFMLAGEEFFSEAIKMAARAKSDVIFMQLYDFFMGEMDGIPKDPKFIYELNMVMGKLKEAANTAIIIASEEQESGNYKAAHDRLFETIRDMRFQKIKVPQLIQNKLMIIHSYVLVKRYVKMGDHYSAAKLLTRVCKNISQFPAHTVQILTSAVVECMRANLKEAAYNWACVLMRPEHRPFIDEKFKKQIEKVAIKRPKGGDPEDSTSPCPFCNAYVLDYELECESCKNSIPFCAASGKHMQLSNWSQCPNCKFPVLLQEMGSSLESEGDCPMCSQKVSPTSLSLVQDPLDDLKNAAAMPDDEESF</sequence>
<dbReference type="GO" id="GO:0005929">
    <property type="term" value="C:cilium"/>
    <property type="evidence" value="ECO:0007669"/>
    <property type="project" value="UniProtKB-SubCell"/>
</dbReference>
<dbReference type="Pfam" id="PF24762">
    <property type="entry name" value="TPR_IF140-IFT172"/>
    <property type="match status" value="1"/>
</dbReference>
<evidence type="ECO:0000259" key="7">
    <source>
        <dbReference type="Pfam" id="PF23387"/>
    </source>
</evidence>
<dbReference type="InterPro" id="IPR011990">
    <property type="entry name" value="TPR-like_helical_dom_sf"/>
</dbReference>
<evidence type="ECO:0000313" key="10">
    <source>
        <dbReference type="EMBL" id="OMJ78816.1"/>
    </source>
</evidence>
<protein>
    <submittedName>
        <fullName evidence="10">Uncharacterized protein</fullName>
    </submittedName>
</protein>
<evidence type="ECO:0000259" key="6">
    <source>
        <dbReference type="Pfam" id="PF15911"/>
    </source>
</evidence>
<dbReference type="Gene3D" id="1.25.40.470">
    <property type="match status" value="2"/>
</dbReference>
<dbReference type="SMART" id="SM00028">
    <property type="entry name" value="TPR"/>
    <property type="match status" value="3"/>
</dbReference>
<dbReference type="GO" id="GO:0060271">
    <property type="term" value="P:cilium assembly"/>
    <property type="evidence" value="ECO:0007669"/>
    <property type="project" value="TreeGrafter"/>
</dbReference>
<dbReference type="Gene3D" id="2.130.10.10">
    <property type="entry name" value="YVTN repeat-like/Quinoprotein amine dehydrogenase"/>
    <property type="match status" value="1"/>
</dbReference>
<feature type="domain" description="IF140/IFT172/WDR19 TPR" evidence="9">
    <location>
        <begin position="914"/>
        <end position="1188"/>
    </location>
</feature>
<evidence type="ECO:0000259" key="9">
    <source>
        <dbReference type="Pfam" id="PF24762"/>
    </source>
</evidence>
<dbReference type="OrthoDB" id="10250638at2759"/>
<dbReference type="GO" id="GO:0035721">
    <property type="term" value="P:intraciliary retrograde transport"/>
    <property type="evidence" value="ECO:0007669"/>
    <property type="project" value="InterPro"/>
</dbReference>
<comment type="subcellular location">
    <subcellularLocation>
        <location evidence="1">Cell projection</location>
        <location evidence="1">Cilium</location>
    </subcellularLocation>
</comment>
<dbReference type="GO" id="GO:0030991">
    <property type="term" value="C:intraciliary transport particle A"/>
    <property type="evidence" value="ECO:0007669"/>
    <property type="project" value="TreeGrafter"/>
</dbReference>
<dbReference type="Proteomes" id="UP000187209">
    <property type="component" value="Unassembled WGS sequence"/>
</dbReference>
<keyword evidence="4" id="KW-0969">Cilium</keyword>
<evidence type="ECO:0000256" key="4">
    <source>
        <dbReference type="ARBA" id="ARBA00023069"/>
    </source>
</evidence>